<proteinExistence type="predicted"/>
<evidence type="ECO:0000313" key="1">
    <source>
        <dbReference type="EMBL" id="MDB9536610.1"/>
    </source>
</evidence>
<reference evidence="1 2" key="1">
    <citation type="submission" date="2023-01" db="EMBL/GenBank/DDBJ databases">
        <title>Genomes from the Australian National Cyanobacteria Reference Collection.</title>
        <authorList>
            <person name="Willis A."/>
            <person name="Lee E.M.F."/>
        </authorList>
    </citation>
    <scope>NUCLEOTIDE SEQUENCE [LARGE SCALE GENOMIC DNA]</scope>
    <source>
        <strain evidence="1 2">CS-1226</strain>
    </source>
</reference>
<keyword evidence="2" id="KW-1185">Reference proteome</keyword>
<gene>
    <name evidence="1" type="ORF">PN451_12370</name>
</gene>
<name>A0ABT5AH46_9CYAN</name>
<protein>
    <submittedName>
        <fullName evidence="1">Uncharacterized protein</fullName>
    </submittedName>
</protein>
<evidence type="ECO:0000313" key="2">
    <source>
        <dbReference type="Proteomes" id="UP001211249"/>
    </source>
</evidence>
<dbReference type="EMBL" id="JAQMUC010000067">
    <property type="protein sequence ID" value="MDB9536610.1"/>
    <property type="molecule type" value="Genomic_DNA"/>
</dbReference>
<accession>A0ABT5AH46</accession>
<dbReference type="Proteomes" id="UP001211249">
    <property type="component" value="Unassembled WGS sequence"/>
</dbReference>
<organism evidence="1 2">
    <name type="scientific">Dolichospermum planctonicum CS-1226</name>
    <dbReference type="NCBI Taxonomy" id="3021751"/>
    <lineage>
        <taxon>Bacteria</taxon>
        <taxon>Bacillati</taxon>
        <taxon>Cyanobacteriota</taxon>
        <taxon>Cyanophyceae</taxon>
        <taxon>Nostocales</taxon>
        <taxon>Aphanizomenonaceae</taxon>
        <taxon>Dolichospermum</taxon>
        <taxon>Dolichospermum planctonicum</taxon>
    </lineage>
</organism>
<dbReference type="RefSeq" id="WP_271796387.1">
    <property type="nucleotide sequence ID" value="NZ_JAQMUC010000067.1"/>
</dbReference>
<sequence length="55" mass="6136">MMITTPLSKFELPPQQLVTDILEKDRRVAGITALPDVMRYKNPTPNPLPASEEGD</sequence>
<comment type="caution">
    <text evidence="1">The sequence shown here is derived from an EMBL/GenBank/DDBJ whole genome shotgun (WGS) entry which is preliminary data.</text>
</comment>